<evidence type="ECO:0008006" key="3">
    <source>
        <dbReference type="Google" id="ProtNLM"/>
    </source>
</evidence>
<dbReference type="Proteomes" id="UP000072741">
    <property type="component" value="Unassembled WGS sequence"/>
</dbReference>
<gene>
    <name evidence="1" type="ORF">NS331_01460</name>
</gene>
<proteinExistence type="predicted"/>
<organism evidence="1 2">
    <name type="scientific">Pseudacidovorax intermedius</name>
    <dbReference type="NCBI Taxonomy" id="433924"/>
    <lineage>
        <taxon>Bacteria</taxon>
        <taxon>Pseudomonadati</taxon>
        <taxon>Pseudomonadota</taxon>
        <taxon>Betaproteobacteria</taxon>
        <taxon>Burkholderiales</taxon>
        <taxon>Comamonadaceae</taxon>
        <taxon>Pseudacidovorax</taxon>
    </lineage>
</organism>
<dbReference type="PATRIC" id="fig|433924.3.peg.293"/>
<reference evidence="1 2" key="1">
    <citation type="journal article" date="2016" name="Front. Microbiol.">
        <title>Genomic Resource of Rice Seed Associated Bacteria.</title>
        <authorList>
            <person name="Midha S."/>
            <person name="Bansal K."/>
            <person name="Sharma S."/>
            <person name="Kumar N."/>
            <person name="Patil P.P."/>
            <person name="Chaudhry V."/>
            <person name="Patil P.B."/>
        </authorList>
    </citation>
    <scope>NUCLEOTIDE SEQUENCE [LARGE SCALE GENOMIC DNA]</scope>
    <source>
        <strain evidence="1 2">NS331</strain>
    </source>
</reference>
<evidence type="ECO:0000313" key="1">
    <source>
        <dbReference type="EMBL" id="KTT27588.1"/>
    </source>
</evidence>
<comment type="caution">
    <text evidence="1">The sequence shown here is derived from an EMBL/GenBank/DDBJ whole genome shotgun (WGS) entry which is preliminary data.</text>
</comment>
<name>A0A147HBZ0_9BURK</name>
<keyword evidence="2" id="KW-1185">Reference proteome</keyword>
<dbReference type="AlphaFoldDB" id="A0A147HBZ0"/>
<protein>
    <recommendedName>
        <fullName evidence="3">FAD/FMN-containing dehydrogenase</fullName>
    </recommendedName>
</protein>
<accession>A0A147HBZ0</accession>
<dbReference type="EMBL" id="LDSL01000011">
    <property type="protein sequence ID" value="KTT27588.1"/>
    <property type="molecule type" value="Genomic_DNA"/>
</dbReference>
<evidence type="ECO:0000313" key="2">
    <source>
        <dbReference type="Proteomes" id="UP000072741"/>
    </source>
</evidence>
<sequence>MGTAAWPVLADEARLGVGAALPPLSVNDQFDRPVSIDAGTRVLLFAADKAAGDIATEVLRPHPEVLAQQRLVYLADISGMPAVITRMFALPKMRELPFPVGLVRDAALTAALPRQAGALTWIALDQGTVRSVETLPDAAALRSRLGLPAN</sequence>